<organism evidence="1 2">
    <name type="scientific">Candidatus Pantoea edessiphila</name>
    <dbReference type="NCBI Taxonomy" id="2044610"/>
    <lineage>
        <taxon>Bacteria</taxon>
        <taxon>Pseudomonadati</taxon>
        <taxon>Pseudomonadota</taxon>
        <taxon>Gammaproteobacteria</taxon>
        <taxon>Enterobacterales</taxon>
        <taxon>Erwiniaceae</taxon>
        <taxon>Pantoea</taxon>
    </lineage>
</organism>
<dbReference type="EMBL" id="PDKS01000002">
    <property type="protein sequence ID" value="PPI87303.1"/>
    <property type="molecule type" value="Genomic_DNA"/>
</dbReference>
<proteinExistence type="predicted"/>
<dbReference type="InterPro" id="IPR045864">
    <property type="entry name" value="aa-tRNA-synth_II/BPL/LPL"/>
</dbReference>
<comment type="caution">
    <text evidence="1">The sequence shown here is derived from an EMBL/GenBank/DDBJ whole genome shotgun (WGS) entry which is preliminary data.</text>
</comment>
<evidence type="ECO:0000313" key="1">
    <source>
        <dbReference type="EMBL" id="PPI87303.1"/>
    </source>
</evidence>
<reference evidence="1 2" key="1">
    <citation type="journal article" date="2018" name="Genome Biol. Evol.">
        <title>Cladogenesis and Genomic Streamlining in Extracellular Endosymbionts of Tropical Stink Bugs.</title>
        <authorList>
            <person name="Otero-Bravo A."/>
            <person name="Goffredi S."/>
            <person name="Sabree Z.L."/>
        </authorList>
    </citation>
    <scope>NUCLEOTIDE SEQUENCE [LARGE SCALE GENOMIC DNA]</scope>
    <source>
        <strain evidence="1 2">SoET</strain>
    </source>
</reference>
<protein>
    <submittedName>
        <fullName evidence="1">Uncharacterized protein</fullName>
    </submittedName>
</protein>
<accession>A0A2P5SYC2</accession>
<sequence>MSSIEPNIGKNRPCFIYHILANQSILSEINRKDYRIAERFEIYYKGIENGCVGSTDFKKRIRNFKIDNQMRIK</sequence>
<dbReference type="RefSeq" id="WP_136131708.1">
    <property type="nucleotide sequence ID" value="NZ_PDKS01000002.1"/>
</dbReference>
<gene>
    <name evidence="1" type="ORF">CRV11_02120</name>
</gene>
<dbReference type="Gene3D" id="3.30.930.10">
    <property type="entry name" value="Bira Bifunctional Protein, Domain 2"/>
    <property type="match status" value="1"/>
</dbReference>
<dbReference type="AlphaFoldDB" id="A0A2P5SYC2"/>
<name>A0A2P5SYC2_9GAMM</name>
<dbReference type="OrthoDB" id="9802326at2"/>
<dbReference type="Proteomes" id="UP000296034">
    <property type="component" value="Unassembled WGS sequence"/>
</dbReference>
<evidence type="ECO:0000313" key="2">
    <source>
        <dbReference type="Proteomes" id="UP000296034"/>
    </source>
</evidence>